<keyword evidence="15" id="KW-0325">Glycoprotein</keyword>
<dbReference type="OMA" id="AMEVAPN"/>
<evidence type="ECO:0000256" key="1">
    <source>
        <dbReference type="ARBA" id="ARBA00004479"/>
    </source>
</evidence>
<organism evidence="21 22">
    <name type="scientific">Quercus lobata</name>
    <name type="common">Valley oak</name>
    <dbReference type="NCBI Taxonomy" id="97700"/>
    <lineage>
        <taxon>Eukaryota</taxon>
        <taxon>Viridiplantae</taxon>
        <taxon>Streptophyta</taxon>
        <taxon>Embryophyta</taxon>
        <taxon>Tracheophyta</taxon>
        <taxon>Spermatophyta</taxon>
        <taxon>Magnoliopsida</taxon>
        <taxon>eudicotyledons</taxon>
        <taxon>Gunneridae</taxon>
        <taxon>Pentapetalae</taxon>
        <taxon>rosids</taxon>
        <taxon>fabids</taxon>
        <taxon>Fagales</taxon>
        <taxon>Fagaceae</taxon>
        <taxon>Quercus</taxon>
    </lineage>
</organism>
<proteinExistence type="predicted"/>
<evidence type="ECO:0000256" key="7">
    <source>
        <dbReference type="ARBA" id="ARBA00022729"/>
    </source>
</evidence>
<evidence type="ECO:0000256" key="19">
    <source>
        <dbReference type="SAM" id="SignalP"/>
    </source>
</evidence>
<keyword evidence="6 18" id="KW-0812">Transmembrane</keyword>
<dbReference type="Gene3D" id="3.30.200.20">
    <property type="entry name" value="Phosphorylase Kinase, domain 1"/>
    <property type="match status" value="1"/>
</dbReference>
<feature type="transmembrane region" description="Helical" evidence="18">
    <location>
        <begin position="248"/>
        <end position="271"/>
    </location>
</feature>
<dbReference type="Pfam" id="PF00954">
    <property type="entry name" value="S_locus_glycop"/>
    <property type="match status" value="1"/>
</dbReference>
<evidence type="ECO:0000256" key="10">
    <source>
        <dbReference type="ARBA" id="ARBA00022840"/>
    </source>
</evidence>
<dbReference type="InterPro" id="IPR003609">
    <property type="entry name" value="Pan_app"/>
</dbReference>
<keyword evidence="14" id="KW-0675">Receptor</keyword>
<keyword evidence="13" id="KW-1015">Disulfide bond</keyword>
<evidence type="ECO:0000256" key="3">
    <source>
        <dbReference type="ARBA" id="ARBA00022527"/>
    </source>
</evidence>
<keyword evidence="3" id="KW-0723">Serine/threonine-protein kinase</keyword>
<keyword evidence="8" id="KW-0547">Nucleotide-binding</keyword>
<evidence type="ECO:0000313" key="21">
    <source>
        <dbReference type="EnsemblPlants" id="QL93p0100_0100:mrna"/>
    </source>
</evidence>
<comment type="subcellular location">
    <subcellularLocation>
        <location evidence="1">Membrane</location>
        <topology evidence="1">Single-pass type I membrane protein</topology>
    </subcellularLocation>
</comment>
<dbReference type="Proteomes" id="UP000594261">
    <property type="component" value="Unassembled WGS sequence"/>
</dbReference>
<evidence type="ECO:0000256" key="14">
    <source>
        <dbReference type="ARBA" id="ARBA00023170"/>
    </source>
</evidence>
<comment type="catalytic activity">
    <reaction evidence="16">
        <text>L-threonyl-[protein] + ATP = O-phospho-L-threonyl-[protein] + ADP + H(+)</text>
        <dbReference type="Rhea" id="RHEA:46608"/>
        <dbReference type="Rhea" id="RHEA-COMP:11060"/>
        <dbReference type="Rhea" id="RHEA-COMP:11605"/>
        <dbReference type="ChEBI" id="CHEBI:15378"/>
        <dbReference type="ChEBI" id="CHEBI:30013"/>
        <dbReference type="ChEBI" id="CHEBI:30616"/>
        <dbReference type="ChEBI" id="CHEBI:61977"/>
        <dbReference type="ChEBI" id="CHEBI:456216"/>
        <dbReference type="EC" id="2.7.11.1"/>
    </reaction>
</comment>
<evidence type="ECO:0000256" key="12">
    <source>
        <dbReference type="ARBA" id="ARBA00023136"/>
    </source>
</evidence>
<evidence type="ECO:0000256" key="11">
    <source>
        <dbReference type="ARBA" id="ARBA00022989"/>
    </source>
</evidence>
<evidence type="ECO:0000256" key="13">
    <source>
        <dbReference type="ARBA" id="ARBA00023157"/>
    </source>
</evidence>
<evidence type="ECO:0000256" key="15">
    <source>
        <dbReference type="ARBA" id="ARBA00023180"/>
    </source>
</evidence>
<dbReference type="GO" id="GO:0004674">
    <property type="term" value="F:protein serine/threonine kinase activity"/>
    <property type="evidence" value="ECO:0007669"/>
    <property type="project" value="UniProtKB-KW"/>
</dbReference>
<keyword evidence="12 18" id="KW-0472">Membrane</keyword>
<keyword evidence="7 19" id="KW-0732">Signal</keyword>
<dbReference type="PANTHER" id="PTHR47974:SF3">
    <property type="entry name" value="RECEPTOR-LIKE SERINE_THREONINE-PROTEIN KINASE"/>
    <property type="match status" value="1"/>
</dbReference>
<comment type="catalytic activity">
    <reaction evidence="17">
        <text>L-seryl-[protein] + ATP = O-phospho-L-seryl-[protein] + ADP + H(+)</text>
        <dbReference type="Rhea" id="RHEA:17989"/>
        <dbReference type="Rhea" id="RHEA-COMP:9863"/>
        <dbReference type="Rhea" id="RHEA-COMP:11604"/>
        <dbReference type="ChEBI" id="CHEBI:15378"/>
        <dbReference type="ChEBI" id="CHEBI:29999"/>
        <dbReference type="ChEBI" id="CHEBI:30616"/>
        <dbReference type="ChEBI" id="CHEBI:83421"/>
        <dbReference type="ChEBI" id="CHEBI:456216"/>
        <dbReference type="EC" id="2.7.11.1"/>
    </reaction>
</comment>
<evidence type="ECO:0000256" key="5">
    <source>
        <dbReference type="ARBA" id="ARBA00022679"/>
    </source>
</evidence>
<keyword evidence="4" id="KW-0245">EGF-like domain</keyword>
<accession>A0A7N2N7B1</accession>
<evidence type="ECO:0000256" key="6">
    <source>
        <dbReference type="ARBA" id="ARBA00022692"/>
    </source>
</evidence>
<sequence>MGSPVLFHFLLLSLAFSFPLSSSSVVMRNFNSSDDFTFMSADNGVVLHRRLTLDYDGNIRLYSWEEKGQTWVVSWQAIQRPCWIDGACGANSLCNYVTGSGRKCSCPPGYKMKIRRDWAYGCEPEVDLSCNRSEPGFLQLSHADFYGYDVNISRNYTFDQCRDLCLAECDCKAFQYNFDEYVGFSICYAKIRLLNGYLLPDLNGNIYLKLPKSKILSHTNPPEEFSLNCSSKGTLQSSKYYENETVKFLLWFAIGVGGLEIICIFVVWCLLTRTQKILDVDKQGYVIAAIGFKKFTYAELKKATQGFAKEIGRGAGRIVYKEVLSDNQVAAIKHLNEANQGESEFLAEVSIIGKINHMNLIEMWGYGIVVLEMVTGKCPSRSVSDVDDGGEADHKRLVTAGLEQGRCKNFKIGFSGTP</sequence>
<dbReference type="GO" id="GO:0005524">
    <property type="term" value="F:ATP binding"/>
    <property type="evidence" value="ECO:0007669"/>
    <property type="project" value="UniProtKB-KW"/>
</dbReference>
<dbReference type="SUPFAM" id="SSF56112">
    <property type="entry name" value="Protein kinase-like (PK-like)"/>
    <property type="match status" value="1"/>
</dbReference>
<keyword evidence="9" id="KW-0418">Kinase</keyword>
<dbReference type="InterPro" id="IPR000858">
    <property type="entry name" value="S_locus_glycoprot_dom"/>
</dbReference>
<evidence type="ECO:0000256" key="2">
    <source>
        <dbReference type="ARBA" id="ARBA00012513"/>
    </source>
</evidence>
<evidence type="ECO:0000256" key="8">
    <source>
        <dbReference type="ARBA" id="ARBA00022741"/>
    </source>
</evidence>
<dbReference type="Gramene" id="QL93p0100_0100:mrna">
    <property type="protein sequence ID" value="QL93p0100_0100:mrna"/>
    <property type="gene ID" value="QL93p0100_0100"/>
</dbReference>
<evidence type="ECO:0000313" key="22">
    <source>
        <dbReference type="Proteomes" id="UP000594261"/>
    </source>
</evidence>
<dbReference type="AlphaFoldDB" id="A0A7N2N7B1"/>
<dbReference type="Pfam" id="PF08276">
    <property type="entry name" value="PAN_2"/>
    <property type="match status" value="1"/>
</dbReference>
<dbReference type="EC" id="2.7.11.1" evidence="2"/>
<keyword evidence="5" id="KW-0808">Transferase</keyword>
<dbReference type="EnsemblPlants" id="QL93p0100_0100:mrna">
    <property type="protein sequence ID" value="QL93p0100_0100:mrna"/>
    <property type="gene ID" value="QL93p0100_0100"/>
</dbReference>
<feature type="signal peptide" evidence="19">
    <location>
        <begin position="1"/>
        <end position="23"/>
    </location>
</feature>
<dbReference type="PANTHER" id="PTHR47974">
    <property type="entry name" value="OS07G0415500 PROTEIN"/>
    <property type="match status" value="1"/>
</dbReference>
<keyword evidence="11 18" id="KW-1133">Transmembrane helix</keyword>
<keyword evidence="22" id="KW-1185">Reference proteome</keyword>
<evidence type="ECO:0000256" key="16">
    <source>
        <dbReference type="ARBA" id="ARBA00047899"/>
    </source>
</evidence>
<keyword evidence="10" id="KW-0067">ATP-binding</keyword>
<evidence type="ECO:0000256" key="18">
    <source>
        <dbReference type="SAM" id="Phobius"/>
    </source>
</evidence>
<dbReference type="FunFam" id="3.30.200.20:FF:000059">
    <property type="entry name" value="S-receptor-like serine/threonine-protein kinase"/>
    <property type="match status" value="1"/>
</dbReference>
<dbReference type="PROSITE" id="PS50948">
    <property type="entry name" value="PAN"/>
    <property type="match status" value="1"/>
</dbReference>
<evidence type="ECO:0000256" key="9">
    <source>
        <dbReference type="ARBA" id="ARBA00022777"/>
    </source>
</evidence>
<evidence type="ECO:0000259" key="20">
    <source>
        <dbReference type="PROSITE" id="PS50948"/>
    </source>
</evidence>
<evidence type="ECO:0000256" key="4">
    <source>
        <dbReference type="ARBA" id="ARBA00022536"/>
    </source>
</evidence>
<dbReference type="CDD" id="cd01098">
    <property type="entry name" value="PAN_AP_plant"/>
    <property type="match status" value="1"/>
</dbReference>
<dbReference type="InParanoid" id="A0A7N2N7B1"/>
<protein>
    <recommendedName>
        <fullName evidence="2">non-specific serine/threonine protein kinase</fullName>
        <ecNumber evidence="2">2.7.11.1</ecNumber>
    </recommendedName>
</protein>
<name>A0A7N2N7B1_QUELO</name>
<dbReference type="InterPro" id="IPR011009">
    <property type="entry name" value="Kinase-like_dom_sf"/>
</dbReference>
<reference evidence="21" key="1">
    <citation type="submission" date="2021-01" db="UniProtKB">
        <authorList>
            <consortium name="EnsemblPlants"/>
        </authorList>
    </citation>
    <scope>IDENTIFICATION</scope>
</reference>
<feature type="chain" id="PRO_5029499937" description="non-specific serine/threonine protein kinase" evidence="19">
    <location>
        <begin position="24"/>
        <end position="418"/>
    </location>
</feature>
<feature type="domain" description="Apple" evidence="20">
    <location>
        <begin position="130"/>
        <end position="211"/>
    </location>
</feature>
<evidence type="ECO:0000256" key="17">
    <source>
        <dbReference type="ARBA" id="ARBA00048679"/>
    </source>
</evidence>
<dbReference type="GO" id="GO:0016020">
    <property type="term" value="C:membrane"/>
    <property type="evidence" value="ECO:0007669"/>
    <property type="project" value="UniProtKB-SubCell"/>
</dbReference>
<dbReference type="GO" id="GO:0048544">
    <property type="term" value="P:recognition of pollen"/>
    <property type="evidence" value="ECO:0007669"/>
    <property type="project" value="InterPro"/>
</dbReference>